<proteinExistence type="predicted"/>
<protein>
    <submittedName>
        <fullName evidence="2">Uncharacterized protein</fullName>
    </submittedName>
</protein>
<organism evidence="2">
    <name type="scientific">Cucumis melo</name>
    <name type="common">Muskmelon</name>
    <dbReference type="NCBI Taxonomy" id="3656"/>
    <lineage>
        <taxon>Eukaryota</taxon>
        <taxon>Viridiplantae</taxon>
        <taxon>Streptophyta</taxon>
        <taxon>Embryophyta</taxon>
        <taxon>Tracheophyta</taxon>
        <taxon>Spermatophyta</taxon>
        <taxon>Magnoliopsida</taxon>
        <taxon>eudicotyledons</taxon>
        <taxon>Gunneridae</taxon>
        <taxon>Pentapetalae</taxon>
        <taxon>rosids</taxon>
        <taxon>fabids</taxon>
        <taxon>Cucurbitales</taxon>
        <taxon>Cucurbitaceae</taxon>
        <taxon>Benincaseae</taxon>
        <taxon>Cucumis</taxon>
    </lineage>
</organism>
<feature type="transmembrane region" description="Helical" evidence="1">
    <location>
        <begin position="6"/>
        <end position="27"/>
    </location>
</feature>
<sequence>MDRPIYPGLLVSFSSIYLKGFCWCLTFKSKILYKSKSVDEEQIRHCDNSLGRKLEEGFFKKARSLEHLIIAIEYQNRKKNEAGKGLLAEALTQHPMQWVTLS</sequence>
<dbReference type="AlphaFoldDB" id="A0A9I9EBC4"/>
<keyword evidence="1" id="KW-1133">Transmembrane helix</keyword>
<evidence type="ECO:0000313" key="2">
    <source>
        <dbReference type="EnsemblPlants" id="MELO3C031415.2.1"/>
    </source>
</evidence>
<reference evidence="2" key="1">
    <citation type="submission" date="2023-03" db="UniProtKB">
        <authorList>
            <consortium name="EnsemblPlants"/>
        </authorList>
    </citation>
    <scope>IDENTIFICATION</scope>
</reference>
<dbReference type="EnsemblPlants" id="MELO3C031415.2.1">
    <property type="protein sequence ID" value="MELO3C031415.2.1"/>
    <property type="gene ID" value="MELO3C031415.2"/>
</dbReference>
<name>A0A9I9EBC4_CUCME</name>
<dbReference type="Gramene" id="MELO3C031415.2.1">
    <property type="protein sequence ID" value="MELO3C031415.2.1"/>
    <property type="gene ID" value="MELO3C031415.2"/>
</dbReference>
<accession>A0A9I9EBC4</accession>
<evidence type="ECO:0000256" key="1">
    <source>
        <dbReference type="SAM" id="Phobius"/>
    </source>
</evidence>
<keyword evidence="1" id="KW-0472">Membrane</keyword>
<keyword evidence="1" id="KW-0812">Transmembrane</keyword>